<accession>A0A162FN37</accession>
<keyword evidence="4" id="KW-0547">Nucleotide-binding</keyword>
<dbReference type="UniPathway" id="UPA00253">
    <property type="reaction ID" value="UER00600"/>
</dbReference>
<comment type="catalytic activity">
    <reaction evidence="4">
        <text>beta-nicotinamide D-ribonucleotide + ATP + H(+) = diphosphate + NAD(+)</text>
        <dbReference type="Rhea" id="RHEA:21360"/>
        <dbReference type="ChEBI" id="CHEBI:14649"/>
        <dbReference type="ChEBI" id="CHEBI:15378"/>
        <dbReference type="ChEBI" id="CHEBI:30616"/>
        <dbReference type="ChEBI" id="CHEBI:33019"/>
        <dbReference type="ChEBI" id="CHEBI:57540"/>
        <dbReference type="EC" id="2.7.7.1"/>
    </reaction>
</comment>
<name>A0A162FN37_9EURY</name>
<organism evidence="7 8">
    <name type="scientific">Methanobrevibacter filiformis</name>
    <dbReference type="NCBI Taxonomy" id="55758"/>
    <lineage>
        <taxon>Archaea</taxon>
        <taxon>Methanobacteriati</taxon>
        <taxon>Methanobacteriota</taxon>
        <taxon>Methanomada group</taxon>
        <taxon>Methanobacteria</taxon>
        <taxon>Methanobacteriales</taxon>
        <taxon>Methanobacteriaceae</taxon>
        <taxon>Methanobrevibacter</taxon>
    </lineage>
</organism>
<evidence type="ECO:0000256" key="5">
    <source>
        <dbReference type="NCBIfam" id="TIGR01527"/>
    </source>
</evidence>
<feature type="domain" description="Cytidyltransferase-like" evidence="6">
    <location>
        <begin position="7"/>
        <end position="137"/>
    </location>
</feature>
<dbReference type="GO" id="GO:0000309">
    <property type="term" value="F:nicotinamide-nucleotide adenylyltransferase activity"/>
    <property type="evidence" value="ECO:0007669"/>
    <property type="project" value="UniProtKB-UniRule"/>
</dbReference>
<dbReference type="NCBIfam" id="TIGR00125">
    <property type="entry name" value="cyt_tran_rel"/>
    <property type="match status" value="1"/>
</dbReference>
<dbReference type="PANTHER" id="PTHR21342">
    <property type="entry name" value="PHOSPHOPANTETHEINE ADENYLYLTRANSFERASE"/>
    <property type="match status" value="1"/>
</dbReference>
<comment type="caution">
    <text evidence="7">The sequence shown here is derived from an EMBL/GenBank/DDBJ whole genome shotgun (WGS) entry which is preliminary data.</text>
</comment>
<proteinExistence type="inferred from homology"/>
<dbReference type="NCBIfam" id="NF002243">
    <property type="entry name" value="PRK01153.1"/>
    <property type="match status" value="1"/>
</dbReference>
<keyword evidence="8" id="KW-1185">Reference proteome</keyword>
<dbReference type="PANTHER" id="PTHR21342:SF0">
    <property type="entry name" value="BIFUNCTIONAL NMN ADENYLYLTRANSFERASE_NUDIX HYDROLASE"/>
    <property type="match status" value="1"/>
</dbReference>
<dbReference type="GO" id="GO:0005524">
    <property type="term" value="F:ATP binding"/>
    <property type="evidence" value="ECO:0007669"/>
    <property type="project" value="UniProtKB-KW"/>
</dbReference>
<gene>
    <name evidence="7" type="ORF">MBFIL_11240</name>
</gene>
<keyword evidence="4" id="KW-0963">Cytoplasm</keyword>
<sequence length="177" mass="20426">MKKSRGIIVGRFQPVHNGHIQIIRNVLEEIDELIIAIGSAQLSHTPKNPFTAGERVTMVKEALNEININPNSYYIIPIPDISNHSLWASHVKTLTPSFNKVYSGNPLVQRLFIENNYEVTTPPLYNRTEYSGREIRNKMINDEKWDILVPNTTYKFIREIDGINRIKDLSQKEINEL</sequence>
<dbReference type="Proteomes" id="UP000077066">
    <property type="component" value="Unassembled WGS sequence"/>
</dbReference>
<dbReference type="InterPro" id="IPR004821">
    <property type="entry name" value="Cyt_trans-like"/>
</dbReference>
<dbReference type="PATRIC" id="fig|55758.3.peg.1289"/>
<evidence type="ECO:0000259" key="6">
    <source>
        <dbReference type="Pfam" id="PF01467"/>
    </source>
</evidence>
<protein>
    <recommendedName>
        <fullName evidence="4 5">Nicotinamide-nucleotide adenylyltransferase</fullName>
        <ecNumber evidence="4 5">2.7.7.1</ecNumber>
    </recommendedName>
    <alternativeName>
        <fullName evidence="4">NAD(+) diphosphorylase</fullName>
    </alternativeName>
    <alternativeName>
        <fullName evidence="4">NAD(+) pyrophosphorylase</fullName>
    </alternativeName>
    <alternativeName>
        <fullName evidence="4">NMN adenylyltransferase</fullName>
    </alternativeName>
</protein>
<dbReference type="GO" id="GO:0016787">
    <property type="term" value="F:hydrolase activity"/>
    <property type="evidence" value="ECO:0007669"/>
    <property type="project" value="UniProtKB-KW"/>
</dbReference>
<dbReference type="Gene3D" id="3.40.50.620">
    <property type="entry name" value="HUPs"/>
    <property type="match status" value="1"/>
</dbReference>
<dbReference type="InterPro" id="IPR006418">
    <property type="entry name" value="NMN_Atrans_arc"/>
</dbReference>
<keyword evidence="3 4" id="KW-0548">Nucleotidyltransferase</keyword>
<dbReference type="GO" id="GO:0005737">
    <property type="term" value="C:cytoplasm"/>
    <property type="evidence" value="ECO:0007669"/>
    <property type="project" value="UniProtKB-SubCell"/>
</dbReference>
<comment type="similarity">
    <text evidence="1 4">Belongs to the archaeal NMN adenylyltransferase family.</text>
</comment>
<keyword evidence="2 4" id="KW-0808">Transferase</keyword>
<dbReference type="GO" id="GO:0009435">
    <property type="term" value="P:NAD+ biosynthetic process"/>
    <property type="evidence" value="ECO:0007669"/>
    <property type="project" value="UniProtKB-UniRule"/>
</dbReference>
<dbReference type="AlphaFoldDB" id="A0A162FN37"/>
<dbReference type="RefSeq" id="WP_066972407.1">
    <property type="nucleotide sequence ID" value="NZ_LWMT01000228.1"/>
</dbReference>
<dbReference type="SUPFAM" id="SSF52374">
    <property type="entry name" value="Nucleotidylyl transferase"/>
    <property type="match status" value="1"/>
</dbReference>
<keyword evidence="4" id="KW-0662">Pyridine nucleotide biosynthesis</keyword>
<dbReference type="HAMAP" id="MF_00243">
    <property type="entry name" value="NMN_adenylyltr"/>
    <property type="match status" value="1"/>
</dbReference>
<dbReference type="EC" id="2.7.7.1" evidence="4 5"/>
<reference evidence="7 8" key="1">
    <citation type="submission" date="2016-04" db="EMBL/GenBank/DDBJ databases">
        <title>Genome sequence of Methanobrevibacter filiformis DSM 11501.</title>
        <authorList>
            <person name="Poehlein A."/>
            <person name="Seedorf H."/>
            <person name="Daniel R."/>
        </authorList>
    </citation>
    <scope>NUCLEOTIDE SEQUENCE [LARGE SCALE GENOMIC DNA]</scope>
    <source>
        <strain evidence="7 8">DSM 11501</strain>
    </source>
</reference>
<keyword evidence="4" id="KW-0520">NAD</keyword>
<dbReference type="OrthoDB" id="264480at2157"/>
<evidence type="ECO:0000256" key="4">
    <source>
        <dbReference type="HAMAP-Rule" id="MF_00243"/>
    </source>
</evidence>
<evidence type="ECO:0000256" key="3">
    <source>
        <dbReference type="ARBA" id="ARBA00022695"/>
    </source>
</evidence>
<keyword evidence="4" id="KW-0067">ATP-binding</keyword>
<evidence type="ECO:0000313" key="7">
    <source>
        <dbReference type="EMBL" id="KZX12520.1"/>
    </source>
</evidence>
<dbReference type="STRING" id="55758.MBFIL_11240"/>
<comment type="pathway">
    <text evidence="4">Cofactor biosynthesis; NAD(+) biosynthesis; NAD(+) from nicotinamide D-ribonucleotide: step 1/1.</text>
</comment>
<dbReference type="NCBIfam" id="TIGR01527">
    <property type="entry name" value="arch_NMN_Atrans"/>
    <property type="match status" value="1"/>
</dbReference>
<dbReference type="InterPro" id="IPR014729">
    <property type="entry name" value="Rossmann-like_a/b/a_fold"/>
</dbReference>
<comment type="subcellular location">
    <subcellularLocation>
        <location evidence="4">Cytoplasm</location>
    </subcellularLocation>
</comment>
<keyword evidence="7" id="KW-0378">Hydrolase</keyword>
<evidence type="ECO:0000256" key="2">
    <source>
        <dbReference type="ARBA" id="ARBA00022679"/>
    </source>
</evidence>
<dbReference type="Pfam" id="PF01467">
    <property type="entry name" value="CTP_transf_like"/>
    <property type="match status" value="1"/>
</dbReference>
<evidence type="ECO:0000313" key="8">
    <source>
        <dbReference type="Proteomes" id="UP000077066"/>
    </source>
</evidence>
<dbReference type="EMBL" id="LWMT01000228">
    <property type="protein sequence ID" value="KZX12520.1"/>
    <property type="molecule type" value="Genomic_DNA"/>
</dbReference>
<evidence type="ECO:0000256" key="1">
    <source>
        <dbReference type="ARBA" id="ARBA00010124"/>
    </source>
</evidence>